<comment type="caution">
    <text evidence="2">The sequence shown here is derived from an EMBL/GenBank/DDBJ whole genome shotgun (WGS) entry which is preliminary data.</text>
</comment>
<name>A0A1Y5F511_9BACT</name>
<keyword evidence="1" id="KW-0732">Signal</keyword>
<dbReference type="Proteomes" id="UP000196531">
    <property type="component" value="Unassembled WGS sequence"/>
</dbReference>
<feature type="chain" id="PRO_5012666879" description="Secreted protein" evidence="1">
    <location>
        <begin position="19"/>
        <end position="164"/>
    </location>
</feature>
<dbReference type="AlphaFoldDB" id="A0A1Y5F511"/>
<evidence type="ECO:0000313" key="3">
    <source>
        <dbReference type="Proteomes" id="UP000196531"/>
    </source>
</evidence>
<protein>
    <recommendedName>
        <fullName evidence="4">Secreted protein</fullName>
    </recommendedName>
</protein>
<proteinExistence type="predicted"/>
<sequence length="164" mass="18618">MKKIILAMALVITSVTQAKTINYDIFKTETTVQSTSSLDLNFFDFKVVNAVKSKTVVVKRCHNNGPVRDRQPGLCNTVTLEKVAVAQVVLGYRPYGTTDRRGDVNNGRYMYFVKFNFPVSTLSVEELNTLENGRRKARKTLARDLFEVVVDRDGRNHNVMIIKK</sequence>
<evidence type="ECO:0000256" key="1">
    <source>
        <dbReference type="SAM" id="SignalP"/>
    </source>
</evidence>
<reference evidence="3" key="1">
    <citation type="journal article" date="2017" name="Proc. Natl. Acad. Sci. U.S.A.">
        <title>Simulation of Deepwater Horizon oil plume reveals substrate specialization within a complex community of hydrocarbon-degraders.</title>
        <authorList>
            <person name="Hu P."/>
            <person name="Dubinsky E.A."/>
            <person name="Probst A.J."/>
            <person name="Wang J."/>
            <person name="Sieber C.M.K."/>
            <person name="Tom L.M."/>
            <person name="Gardinali P."/>
            <person name="Banfield J.F."/>
            <person name="Atlas R.M."/>
            <person name="Andersen G.L."/>
        </authorList>
    </citation>
    <scope>NUCLEOTIDE SEQUENCE [LARGE SCALE GENOMIC DNA]</scope>
</reference>
<organism evidence="2 3">
    <name type="scientific">Halobacteriovorax marinus</name>
    <dbReference type="NCBI Taxonomy" id="97084"/>
    <lineage>
        <taxon>Bacteria</taxon>
        <taxon>Pseudomonadati</taxon>
        <taxon>Bdellovibrionota</taxon>
        <taxon>Bacteriovoracia</taxon>
        <taxon>Bacteriovoracales</taxon>
        <taxon>Halobacteriovoraceae</taxon>
        <taxon>Halobacteriovorax</taxon>
    </lineage>
</organism>
<feature type="signal peptide" evidence="1">
    <location>
        <begin position="1"/>
        <end position="18"/>
    </location>
</feature>
<accession>A0A1Y5F511</accession>
<evidence type="ECO:0000313" key="2">
    <source>
        <dbReference type="EMBL" id="OUR95638.1"/>
    </source>
</evidence>
<dbReference type="EMBL" id="MAAO01000007">
    <property type="protein sequence ID" value="OUR95638.1"/>
    <property type="molecule type" value="Genomic_DNA"/>
</dbReference>
<gene>
    <name evidence="2" type="ORF">A9Q84_14130</name>
</gene>
<evidence type="ECO:0008006" key="4">
    <source>
        <dbReference type="Google" id="ProtNLM"/>
    </source>
</evidence>